<dbReference type="Proteomes" id="UP000076408">
    <property type="component" value="Unassembled WGS sequence"/>
</dbReference>
<dbReference type="PROSITE" id="PS50181">
    <property type="entry name" value="FBOX"/>
    <property type="match status" value="1"/>
</dbReference>
<reference evidence="1" key="2">
    <citation type="submission" date="2020-05" db="UniProtKB">
        <authorList>
            <consortium name="EnsemblMetazoa"/>
        </authorList>
    </citation>
    <scope>IDENTIFICATION</scope>
    <source>
        <strain evidence="1">Indian</strain>
    </source>
</reference>
<dbReference type="OMA" id="YLPWKDR"/>
<accession>A0A182YC54</accession>
<reference evidence="2" key="1">
    <citation type="journal article" date="2014" name="Genome Biol.">
        <title>Genome analysis of a major urban malaria vector mosquito, Anopheles stephensi.</title>
        <authorList>
            <person name="Jiang X."/>
            <person name="Peery A."/>
            <person name="Hall A.B."/>
            <person name="Sharma A."/>
            <person name="Chen X.G."/>
            <person name="Waterhouse R.M."/>
            <person name="Komissarov A."/>
            <person name="Riehle M.M."/>
            <person name="Shouche Y."/>
            <person name="Sharakhova M.V."/>
            <person name="Lawson D."/>
            <person name="Pakpour N."/>
            <person name="Arensburger P."/>
            <person name="Davidson V.L."/>
            <person name="Eiglmeier K."/>
            <person name="Emrich S."/>
            <person name="George P."/>
            <person name="Kennedy R.C."/>
            <person name="Mane S.P."/>
            <person name="Maslen G."/>
            <person name="Oringanje C."/>
            <person name="Qi Y."/>
            <person name="Settlage R."/>
            <person name="Tojo M."/>
            <person name="Tubio J.M."/>
            <person name="Unger M.F."/>
            <person name="Wang B."/>
            <person name="Vernick K.D."/>
            <person name="Ribeiro J.M."/>
            <person name="James A.A."/>
            <person name="Michel K."/>
            <person name="Riehle M.A."/>
            <person name="Luckhart S."/>
            <person name="Sharakhov I.V."/>
            <person name="Tu Z."/>
        </authorList>
    </citation>
    <scope>NUCLEOTIDE SEQUENCE [LARGE SCALE GENOMIC DNA]</scope>
    <source>
        <strain evidence="2">Indian</strain>
    </source>
</reference>
<dbReference type="VEuPathDB" id="VectorBase:ASTEI20_033673"/>
<dbReference type="Gene3D" id="1.20.1280.50">
    <property type="match status" value="1"/>
</dbReference>
<dbReference type="VEuPathDB" id="VectorBase:ASTE002505"/>
<dbReference type="SUPFAM" id="SSF52047">
    <property type="entry name" value="RNI-like"/>
    <property type="match status" value="2"/>
</dbReference>
<dbReference type="PANTHER" id="PTHR31639">
    <property type="entry name" value="F-BOX PROTEIN-LIKE"/>
    <property type="match status" value="1"/>
</dbReference>
<dbReference type="InterPro" id="IPR001810">
    <property type="entry name" value="F-box_dom"/>
</dbReference>
<dbReference type="InterPro" id="IPR036047">
    <property type="entry name" value="F-box-like_dom_sf"/>
</dbReference>
<name>A0A182YC54_ANOST</name>
<organism evidence="1 2">
    <name type="scientific">Anopheles stephensi</name>
    <name type="common">Indo-Pakistan malaria mosquito</name>
    <dbReference type="NCBI Taxonomy" id="30069"/>
    <lineage>
        <taxon>Eukaryota</taxon>
        <taxon>Metazoa</taxon>
        <taxon>Ecdysozoa</taxon>
        <taxon>Arthropoda</taxon>
        <taxon>Hexapoda</taxon>
        <taxon>Insecta</taxon>
        <taxon>Pterygota</taxon>
        <taxon>Neoptera</taxon>
        <taxon>Endopterygota</taxon>
        <taxon>Diptera</taxon>
        <taxon>Nematocera</taxon>
        <taxon>Culicoidea</taxon>
        <taxon>Culicidae</taxon>
        <taxon>Anophelinae</taxon>
        <taxon>Anopheles</taxon>
    </lineage>
</organism>
<dbReference type="Gene3D" id="3.80.10.10">
    <property type="entry name" value="Ribonuclease Inhibitor"/>
    <property type="match status" value="1"/>
</dbReference>
<dbReference type="AlphaFoldDB" id="A0A182YC54"/>
<sequence>MNLNSFPNEVLCYIFDYLPWKDRQRVSLVCSRWNGIINSVHYLRRQKLVLYNYGKAKFFSGVGVQLLCRQKSIEFYSNAMLDTEELLDTIVKSFSTGSAEVQSLSLYLRSEHKVAFGLVVANIPNLLHLTELKISANEALTNGVQIDSACLEKVNISFYQNSLCRLNTPRLHTLHLTVRYRSEMDLLSTVSAQLIELKVSFISKDHVAQLFGCDFSSLKVLNILLKNDKYISYSVSPVHLRPLDRTGVFARSIVRLETLRIADICSIFDFEFLQMFSHAKALKSLTINYFKLIGDVSELINGFKQLTYLNLEGCQRMDATKKLDLPGLQTLVMPYKQLALFTGGSPMTMLTTLYYNNTAKDQTNFVKQIATAFTNLTFLCLQYFDNELDSNAFLHLNLLTKLRVLVIENMSVSSQIYANCPTVPQLERLVMDTIVTEVSILDTVPARFPSLQTFVISNCFLYLIPTDSAKRYMTFDELRRQMPCCRISTKDSTIFTNNVKQS</sequence>
<dbReference type="SUPFAM" id="SSF81383">
    <property type="entry name" value="F-box domain"/>
    <property type="match status" value="1"/>
</dbReference>
<dbReference type="PANTHER" id="PTHR31639:SF245">
    <property type="entry name" value="OS02G0694100 PROTEIN"/>
    <property type="match status" value="1"/>
</dbReference>
<protein>
    <submittedName>
        <fullName evidence="1">F-box domain-containing protein</fullName>
    </submittedName>
</protein>
<evidence type="ECO:0000313" key="2">
    <source>
        <dbReference type="Proteomes" id="UP000076408"/>
    </source>
</evidence>
<keyword evidence="2" id="KW-1185">Reference proteome</keyword>
<evidence type="ECO:0000313" key="1">
    <source>
        <dbReference type="EnsemblMetazoa" id="ASTEI06040-PA"/>
    </source>
</evidence>
<proteinExistence type="predicted"/>
<dbReference type="InterPro" id="IPR032675">
    <property type="entry name" value="LRR_dom_sf"/>
</dbReference>
<dbReference type="VEuPathDB" id="VectorBase:ASTEI06040"/>
<dbReference type="SMART" id="SM00256">
    <property type="entry name" value="FBOX"/>
    <property type="match status" value="1"/>
</dbReference>
<dbReference type="Pfam" id="PF12937">
    <property type="entry name" value="F-box-like"/>
    <property type="match status" value="1"/>
</dbReference>
<dbReference type="EnsemblMetazoa" id="ASTEI06040-RA">
    <property type="protein sequence ID" value="ASTEI06040-PA"/>
    <property type="gene ID" value="ASTEI06040"/>
</dbReference>